<keyword evidence="4 6" id="KW-1133">Transmembrane helix</keyword>
<evidence type="ECO:0000256" key="5">
    <source>
        <dbReference type="ARBA" id="ARBA00023136"/>
    </source>
</evidence>
<feature type="transmembrane region" description="Helical" evidence="6">
    <location>
        <begin position="125"/>
        <end position="149"/>
    </location>
</feature>
<feature type="transmembrane region" description="Helical" evidence="6">
    <location>
        <begin position="161"/>
        <end position="179"/>
    </location>
</feature>
<protein>
    <submittedName>
        <fullName evidence="7">Uncharacterized protein</fullName>
    </submittedName>
</protein>
<evidence type="ECO:0000256" key="3">
    <source>
        <dbReference type="ARBA" id="ARBA00022692"/>
    </source>
</evidence>
<sequence>MKFLTPQLKKILLLLLKLLVVGGAFFFIRNQLTEKDFNWDIISQTLQKTNAWILVSILLLLTFLNRFLEILKWQNLAKVVKPISIWESTKQVLIGITFGIVTPNGIGEYAGKAWFYDKKDAVKIVFLNAVCNGIQVIFSVTFGLIGTIYINSLHQFIDTKYILLFFGILTAIVLVILLVKNIRIKGYSLQTLFKSLNEIPKSIHRKNMGLALLRYLVLIHQYFILYTLFSVEIPYFVLLAVVASIYLLASSLPNFQAVDFALKGSVAIYLFSFFGVNGWIVTLVAALIWLLNLVIPISIGSFFLLIFNPKKDRTLHSAQTEL</sequence>
<dbReference type="Proteomes" id="UP000268372">
    <property type="component" value="Unassembled WGS sequence"/>
</dbReference>
<feature type="transmembrane region" description="Helical" evidence="6">
    <location>
        <begin position="260"/>
        <end position="280"/>
    </location>
</feature>
<keyword evidence="2" id="KW-1003">Cell membrane</keyword>
<evidence type="ECO:0000313" key="7">
    <source>
        <dbReference type="EMBL" id="RRA96690.1"/>
    </source>
</evidence>
<evidence type="ECO:0000256" key="2">
    <source>
        <dbReference type="ARBA" id="ARBA00022475"/>
    </source>
</evidence>
<name>A0A3P1B6E8_9FLAO</name>
<comment type="caution">
    <text evidence="7">The sequence shown here is derived from an EMBL/GenBank/DDBJ whole genome shotgun (WGS) entry which is preliminary data.</text>
</comment>
<feature type="transmembrane region" description="Helical" evidence="6">
    <location>
        <begin position="286"/>
        <end position="307"/>
    </location>
</feature>
<evidence type="ECO:0000313" key="8">
    <source>
        <dbReference type="Proteomes" id="UP000268372"/>
    </source>
</evidence>
<dbReference type="OrthoDB" id="1121314at2"/>
<dbReference type="AlphaFoldDB" id="A0A3P1B6E8"/>
<feature type="transmembrane region" description="Helical" evidence="6">
    <location>
        <begin position="49"/>
        <end position="68"/>
    </location>
</feature>
<dbReference type="GO" id="GO:0005886">
    <property type="term" value="C:plasma membrane"/>
    <property type="evidence" value="ECO:0007669"/>
    <property type="project" value="UniProtKB-SubCell"/>
</dbReference>
<evidence type="ECO:0000256" key="4">
    <source>
        <dbReference type="ARBA" id="ARBA00022989"/>
    </source>
</evidence>
<feature type="transmembrane region" description="Helical" evidence="6">
    <location>
        <begin position="235"/>
        <end position="253"/>
    </location>
</feature>
<evidence type="ECO:0000256" key="6">
    <source>
        <dbReference type="SAM" id="Phobius"/>
    </source>
</evidence>
<keyword evidence="5 6" id="KW-0472">Membrane</keyword>
<dbReference type="Pfam" id="PF03706">
    <property type="entry name" value="LPG_synthase_TM"/>
    <property type="match status" value="1"/>
</dbReference>
<organism evidence="7 8">
    <name type="scientific">Paenimyroides viscosum</name>
    <dbReference type="NCBI Taxonomy" id="2488729"/>
    <lineage>
        <taxon>Bacteria</taxon>
        <taxon>Pseudomonadati</taxon>
        <taxon>Bacteroidota</taxon>
        <taxon>Flavobacteriia</taxon>
        <taxon>Flavobacteriales</taxon>
        <taxon>Flavobacteriaceae</taxon>
        <taxon>Paenimyroides</taxon>
    </lineage>
</organism>
<dbReference type="RefSeq" id="WP_124898104.1">
    <property type="nucleotide sequence ID" value="NZ_RQTJ01000002.1"/>
</dbReference>
<gene>
    <name evidence="7" type="ORF">EG242_01230</name>
</gene>
<keyword evidence="3 6" id="KW-0812">Transmembrane</keyword>
<evidence type="ECO:0000256" key="1">
    <source>
        <dbReference type="ARBA" id="ARBA00004651"/>
    </source>
</evidence>
<accession>A0A3P1B6E8</accession>
<reference evidence="7 8" key="1">
    <citation type="submission" date="2018-11" db="EMBL/GenBank/DDBJ databases">
        <title>Flavobacterium sp. nov., YIM 102796 draft genome.</title>
        <authorList>
            <person name="Li G."/>
            <person name="Jiang Y."/>
        </authorList>
    </citation>
    <scope>NUCLEOTIDE SEQUENCE [LARGE SCALE GENOMIC DNA]</scope>
    <source>
        <strain evidence="7 8">YIM 102796</strain>
    </source>
</reference>
<dbReference type="EMBL" id="RQTJ01000002">
    <property type="protein sequence ID" value="RRA96690.1"/>
    <property type="molecule type" value="Genomic_DNA"/>
</dbReference>
<comment type="subcellular location">
    <subcellularLocation>
        <location evidence="1">Cell membrane</location>
        <topology evidence="1">Multi-pass membrane protein</topology>
    </subcellularLocation>
</comment>
<feature type="transmembrane region" description="Helical" evidence="6">
    <location>
        <begin position="12"/>
        <end position="29"/>
    </location>
</feature>
<keyword evidence="8" id="KW-1185">Reference proteome</keyword>
<feature type="transmembrane region" description="Helical" evidence="6">
    <location>
        <begin position="211"/>
        <end position="229"/>
    </location>
</feature>
<proteinExistence type="predicted"/>
<dbReference type="InterPro" id="IPR022791">
    <property type="entry name" value="L-PG_synthase/AglD"/>
</dbReference>